<dbReference type="EMBL" id="JAVHUY010000001">
    <property type="protein sequence ID" value="MDQ7903064.1"/>
    <property type="molecule type" value="Genomic_DNA"/>
</dbReference>
<dbReference type="InterPro" id="IPR009899">
    <property type="entry name" value="ArdA"/>
</dbReference>
<protein>
    <submittedName>
        <fullName evidence="2">Antirestriction protein ArdA</fullName>
    </submittedName>
</protein>
<evidence type="ECO:0000256" key="1">
    <source>
        <dbReference type="SAM" id="MobiDB-lite"/>
    </source>
</evidence>
<dbReference type="InterPro" id="IPR041895">
    <property type="entry name" value="ArdA_dom1"/>
</dbReference>
<keyword evidence="3" id="KW-1185">Reference proteome</keyword>
<feature type="region of interest" description="Disordered" evidence="1">
    <location>
        <begin position="1"/>
        <end position="22"/>
    </location>
</feature>
<proteinExistence type="predicted"/>
<evidence type="ECO:0000313" key="3">
    <source>
        <dbReference type="Proteomes" id="UP001230908"/>
    </source>
</evidence>
<dbReference type="RefSeq" id="WP_308710335.1">
    <property type="nucleotide sequence ID" value="NZ_JAVHUY010000001.1"/>
</dbReference>
<reference evidence="2 3" key="1">
    <citation type="submission" date="2023-08" db="EMBL/GenBank/DDBJ databases">
        <title>Phytohabitans sansha sp. nov., isolated from marine sediment.</title>
        <authorList>
            <person name="Zhao Y."/>
            <person name="Yi K."/>
        </authorList>
    </citation>
    <scope>NUCLEOTIDE SEQUENCE [LARGE SCALE GENOMIC DNA]</scope>
    <source>
        <strain evidence="2 3">ZYX-F-186</strain>
    </source>
</reference>
<dbReference type="Pfam" id="PF07275">
    <property type="entry name" value="ArdA"/>
    <property type="match status" value="1"/>
</dbReference>
<dbReference type="Proteomes" id="UP001230908">
    <property type="component" value="Unassembled WGS sequence"/>
</dbReference>
<organism evidence="2 3">
    <name type="scientific">Phytohabitans maris</name>
    <dbReference type="NCBI Taxonomy" id="3071409"/>
    <lineage>
        <taxon>Bacteria</taxon>
        <taxon>Bacillati</taxon>
        <taxon>Actinomycetota</taxon>
        <taxon>Actinomycetes</taxon>
        <taxon>Micromonosporales</taxon>
        <taxon>Micromonosporaceae</taxon>
    </lineage>
</organism>
<comment type="caution">
    <text evidence="2">The sequence shown here is derived from an EMBL/GenBank/DDBJ whole genome shotgun (WGS) entry which is preliminary data.</text>
</comment>
<name>A0ABU0Z7M3_9ACTN</name>
<accession>A0ABU0Z7M3</accession>
<evidence type="ECO:0000313" key="2">
    <source>
        <dbReference type="EMBL" id="MDQ7903064.1"/>
    </source>
</evidence>
<dbReference type="Gene3D" id="3.10.20.480">
    <property type="entry name" value="Antirestriction protein ArdA, domain 1"/>
    <property type="match status" value="1"/>
</dbReference>
<gene>
    <name evidence="2" type="ORF">RB614_00830</name>
</gene>
<feature type="compositionally biased region" description="Basic and acidic residues" evidence="1">
    <location>
        <begin position="1"/>
        <end position="10"/>
    </location>
</feature>
<sequence>MQGETSRHAQEAPGGHPPLEGDERAIQLGIDAARAEDREVTDAVARAIAVQLHDGQGSALYSLASTGDLEHKHLDAELHELYQSRDPRVLEWASVLGTYALHREHKGPVEGWYQLWPDQVHTATHADEDGGTEIDAYPWRDAARWQPGGGPDELADEEGVSSAVLSELFAREPDATLGAADDMGWFGLVRYGSSPGGAVIQINPYGRRSAWVTDSDDELLVRWHDLQEEHGAYLYARQARSTEHRGGATSPHIWVGSLADYAAGYLHGAWLDAALDPDDLAKAVQFVLRNSHERDGEEFGIFDYEGFGSEVTSLLGEYPSLKTVSKIAQGIAEHGQAFAAWAAYVGPEQTEQLDRFEDHYLGEWDSMHAYAEHLLEECEGYRVVDDAPEWLRPYLKVDVEGYSRDLGYDLHVVERPEGGVWVFDPRC</sequence>